<organism evidence="1">
    <name type="scientific">Spongospora subterranea</name>
    <dbReference type="NCBI Taxonomy" id="70186"/>
    <lineage>
        <taxon>Eukaryota</taxon>
        <taxon>Sar</taxon>
        <taxon>Rhizaria</taxon>
        <taxon>Endomyxa</taxon>
        <taxon>Phytomyxea</taxon>
        <taxon>Plasmodiophorida</taxon>
        <taxon>Plasmodiophoridae</taxon>
        <taxon>Spongospora</taxon>
    </lineage>
</organism>
<evidence type="ECO:0000313" key="1">
    <source>
        <dbReference type="EMBL" id="CRZ05757.1"/>
    </source>
</evidence>
<dbReference type="EMBL" id="HACM01005315">
    <property type="protein sequence ID" value="CRZ05757.1"/>
    <property type="molecule type" value="Transcribed_RNA"/>
</dbReference>
<reference evidence="1" key="1">
    <citation type="submission" date="2015-04" db="EMBL/GenBank/DDBJ databases">
        <title>The genome sequence of the plant pathogenic Rhizarian Plasmodiophora brassicae reveals insights in its biotrophic life cycle and the origin of chitin synthesis.</title>
        <authorList>
            <person name="Schwelm A."/>
            <person name="Fogelqvist J."/>
            <person name="Knaust A."/>
            <person name="Julke S."/>
            <person name="Lilja T."/>
            <person name="Dhandapani V."/>
            <person name="Bonilla-Rosso G."/>
            <person name="Karlsson M."/>
            <person name="Shevchenko A."/>
            <person name="Choi S.R."/>
            <person name="Kim H.G."/>
            <person name="Park J.Y."/>
            <person name="Lim Y.P."/>
            <person name="Ludwig-Muller J."/>
            <person name="Dixelius C."/>
        </authorList>
    </citation>
    <scope>NUCLEOTIDE SEQUENCE</scope>
    <source>
        <tissue evidence="1">Potato root galls</tissue>
    </source>
</reference>
<name>A0A0H5QVI8_9EUKA</name>
<protein>
    <submittedName>
        <fullName evidence="1">Uncharacterized protein</fullName>
    </submittedName>
</protein>
<accession>A0A0H5QVI8</accession>
<proteinExistence type="predicted"/>
<dbReference type="AlphaFoldDB" id="A0A0H5QVI8"/>
<sequence length="127" mass="13895">MTASGRKKPPTPNGVFNPGLPDALSILGVIRPSNPTKRDPIAGNRVPVQTVIDLFSIIPSKVDISNALEAKLRLPSLETDRRRRVELDPSLRSRCSIRTCLRVQGKIVVHRNAIETAPLLKENACSP</sequence>